<dbReference type="AlphaFoldDB" id="A0A8S3USE3"/>
<organism evidence="1 2">
    <name type="scientific">Mytilus edulis</name>
    <name type="common">Blue mussel</name>
    <dbReference type="NCBI Taxonomy" id="6550"/>
    <lineage>
        <taxon>Eukaryota</taxon>
        <taxon>Metazoa</taxon>
        <taxon>Spiralia</taxon>
        <taxon>Lophotrochozoa</taxon>
        <taxon>Mollusca</taxon>
        <taxon>Bivalvia</taxon>
        <taxon>Autobranchia</taxon>
        <taxon>Pteriomorphia</taxon>
        <taxon>Mytilida</taxon>
        <taxon>Mytiloidea</taxon>
        <taxon>Mytilidae</taxon>
        <taxon>Mytilinae</taxon>
        <taxon>Mytilus</taxon>
    </lineage>
</organism>
<accession>A0A8S3USE3</accession>
<proteinExistence type="predicted"/>
<gene>
    <name evidence="1" type="ORF">MEDL_58951</name>
</gene>
<reference evidence="1" key="1">
    <citation type="submission" date="2021-03" db="EMBL/GenBank/DDBJ databases">
        <authorList>
            <person name="Bekaert M."/>
        </authorList>
    </citation>
    <scope>NUCLEOTIDE SEQUENCE</scope>
</reference>
<dbReference type="Proteomes" id="UP000683360">
    <property type="component" value="Unassembled WGS sequence"/>
</dbReference>
<keyword evidence="2" id="KW-1185">Reference proteome</keyword>
<evidence type="ECO:0000313" key="1">
    <source>
        <dbReference type="EMBL" id="CAG2247009.1"/>
    </source>
</evidence>
<dbReference type="EMBL" id="CAJPWZ010002888">
    <property type="protein sequence ID" value="CAG2247009.1"/>
    <property type="molecule type" value="Genomic_DNA"/>
</dbReference>
<sequence>MESSLAADRTHTVLRVATCHLDEGENKRSRCIALIRSVTSNPDSHLYMQTYSDVLKIKLEKPQIQAFEKMQPICLVREIPIYNKIISEDLKCQDPYITIEQFKLFKKQGIQVGWHSAFLLVWEQCWFDVTFMPAELPVLPKPAALELCIDNTKKKISFHPFLYGLLLEFLWHAKYSSTKEEAGIVLEKMKSSIEKIPHQQQSIGLNFITFCCSIQKDYRSASQYLVRSFKLNPVKENVAYLYIKYIVNVMAELSSNDYK</sequence>
<name>A0A8S3USE3_MYTED</name>
<evidence type="ECO:0000313" key="2">
    <source>
        <dbReference type="Proteomes" id="UP000683360"/>
    </source>
</evidence>
<protein>
    <submittedName>
        <fullName evidence="1">CDC5L</fullName>
    </submittedName>
</protein>
<comment type="caution">
    <text evidence="1">The sequence shown here is derived from an EMBL/GenBank/DDBJ whole genome shotgun (WGS) entry which is preliminary data.</text>
</comment>